<protein>
    <recommendedName>
        <fullName evidence="2">BRCT domain-containing protein</fullName>
    </recommendedName>
</protein>
<sequence length="229" mass="25922">MFAALNIAVSCPLPNEISLQEVKTWIYRLGGSYHEQVYETTQVLCSTDHRIRYLHQDAFRATQLRAAVVSFEWLQGSYDQGKFLPVSHYLLNTRRNPKYAPLTGCVIAFTSSFPLPKGSESYDGVRNAIIRLGGTHRTGVRPDVLTHFCVTEKELNRHDSLVQHVLMHDPRPDREPLWIVSHQWLTECLERHERVGESDFTFPSCSHGGGIHGTGGEDSEDDVDSDESI</sequence>
<dbReference type="InterPro" id="IPR001357">
    <property type="entry name" value="BRCT_dom"/>
</dbReference>
<dbReference type="SUPFAM" id="SSF52113">
    <property type="entry name" value="BRCT domain"/>
    <property type="match status" value="2"/>
</dbReference>
<evidence type="ECO:0000313" key="5">
    <source>
        <dbReference type="Proteomes" id="UP000044602"/>
    </source>
</evidence>
<name>A0A0G4LJP2_VERLO</name>
<evidence type="ECO:0000313" key="3">
    <source>
        <dbReference type="EMBL" id="CRK21875.1"/>
    </source>
</evidence>
<gene>
    <name evidence="4" type="ORF">BN1708_013251</name>
    <name evidence="3" type="ORF">BN1723_012508</name>
</gene>
<accession>A0A0G4LJP2</accession>
<dbReference type="Proteomes" id="UP000045706">
    <property type="component" value="Unassembled WGS sequence"/>
</dbReference>
<dbReference type="Proteomes" id="UP000044602">
    <property type="component" value="Unassembled WGS sequence"/>
</dbReference>
<keyword evidence="5" id="KW-1185">Reference proteome</keyword>
<evidence type="ECO:0000256" key="1">
    <source>
        <dbReference type="SAM" id="MobiDB-lite"/>
    </source>
</evidence>
<evidence type="ECO:0000313" key="4">
    <source>
        <dbReference type="EMBL" id="CRK21983.1"/>
    </source>
</evidence>
<evidence type="ECO:0000313" key="6">
    <source>
        <dbReference type="Proteomes" id="UP000045706"/>
    </source>
</evidence>
<feature type="domain" description="BRCT" evidence="2">
    <location>
        <begin position="97"/>
        <end position="202"/>
    </location>
</feature>
<evidence type="ECO:0000259" key="2">
    <source>
        <dbReference type="PROSITE" id="PS50172"/>
    </source>
</evidence>
<reference evidence="5 6" key="1">
    <citation type="submission" date="2015-05" db="EMBL/GenBank/DDBJ databases">
        <authorList>
            <person name="Fogelqvist Johan"/>
        </authorList>
    </citation>
    <scope>NUCLEOTIDE SEQUENCE [LARGE SCALE GENOMIC DNA]</scope>
    <source>
        <strain evidence="4">VL1</strain>
        <strain evidence="3">VL2</strain>
    </source>
</reference>
<dbReference type="EMBL" id="CVQI01012447">
    <property type="protein sequence ID" value="CRK21875.1"/>
    <property type="molecule type" value="Genomic_DNA"/>
</dbReference>
<dbReference type="AlphaFoldDB" id="A0A0G4LJP2"/>
<proteinExistence type="predicted"/>
<dbReference type="EMBL" id="CVQH01013336">
    <property type="protein sequence ID" value="CRK21983.1"/>
    <property type="molecule type" value="Genomic_DNA"/>
</dbReference>
<feature type="compositionally biased region" description="Gly residues" evidence="1">
    <location>
        <begin position="207"/>
        <end position="216"/>
    </location>
</feature>
<dbReference type="Gene3D" id="3.40.50.10190">
    <property type="entry name" value="BRCT domain"/>
    <property type="match status" value="2"/>
</dbReference>
<feature type="domain" description="BRCT" evidence="2">
    <location>
        <begin position="1"/>
        <end position="91"/>
    </location>
</feature>
<feature type="compositionally biased region" description="Acidic residues" evidence="1">
    <location>
        <begin position="217"/>
        <end position="229"/>
    </location>
</feature>
<dbReference type="PROSITE" id="PS50172">
    <property type="entry name" value="BRCT"/>
    <property type="match status" value="2"/>
</dbReference>
<dbReference type="InterPro" id="IPR036420">
    <property type="entry name" value="BRCT_dom_sf"/>
</dbReference>
<organism evidence="3 6">
    <name type="scientific">Verticillium longisporum</name>
    <name type="common">Verticillium dahliae var. longisporum</name>
    <dbReference type="NCBI Taxonomy" id="100787"/>
    <lineage>
        <taxon>Eukaryota</taxon>
        <taxon>Fungi</taxon>
        <taxon>Dikarya</taxon>
        <taxon>Ascomycota</taxon>
        <taxon>Pezizomycotina</taxon>
        <taxon>Sordariomycetes</taxon>
        <taxon>Hypocreomycetidae</taxon>
        <taxon>Glomerellales</taxon>
        <taxon>Plectosphaerellaceae</taxon>
        <taxon>Verticillium</taxon>
    </lineage>
</organism>
<feature type="region of interest" description="Disordered" evidence="1">
    <location>
        <begin position="206"/>
        <end position="229"/>
    </location>
</feature>